<evidence type="ECO:0000313" key="2">
    <source>
        <dbReference type="Proteomes" id="UP000646579"/>
    </source>
</evidence>
<reference evidence="1" key="1">
    <citation type="journal article" date="2014" name="Int. J. Syst. Evol. Microbiol.">
        <title>Complete genome sequence of Corynebacterium casei LMG S-19264T (=DSM 44701T), isolated from a smear-ripened cheese.</title>
        <authorList>
            <consortium name="US DOE Joint Genome Institute (JGI-PGF)"/>
            <person name="Walter F."/>
            <person name="Albersmeier A."/>
            <person name="Kalinowski J."/>
            <person name="Ruckert C."/>
        </authorList>
    </citation>
    <scope>NUCLEOTIDE SEQUENCE</scope>
    <source>
        <strain evidence="1">KCTC 32437</strain>
    </source>
</reference>
<gene>
    <name evidence="1" type="ORF">GCM10007989_05100</name>
</gene>
<reference evidence="1" key="2">
    <citation type="submission" date="2020-09" db="EMBL/GenBank/DDBJ databases">
        <authorList>
            <person name="Sun Q."/>
            <person name="Kim S."/>
        </authorList>
    </citation>
    <scope>NUCLEOTIDE SEQUENCE</scope>
    <source>
        <strain evidence="1">KCTC 32437</strain>
    </source>
</reference>
<dbReference type="EMBL" id="BMZE01000001">
    <property type="protein sequence ID" value="GHA13479.1"/>
    <property type="molecule type" value="Genomic_DNA"/>
</dbReference>
<dbReference type="Proteomes" id="UP000646579">
    <property type="component" value="Unassembled WGS sequence"/>
</dbReference>
<sequence length="285" mass="31105">MPKPRTGKPAQITFEQAIAELPDAEAKLRAESTEYARAYEQCITELHRLHGIMARERARHLQTKVRVDQLRAVIDRGDGEGRPAVVYRSIPNPYITQGLIDAVASDEVETKHEASQMAAMNLTLLVGGLARVRNKTELQTAAAIRYSNLHDRSQIGGARAVDYSKERVDTSGPKQDALSASQDDARAELAGARKVLGVHHASIVDAVVIGGESIRTVAKRLGNGQSGSGRRKAEAALLDALDVLVDYFAMQPNAQVRQRRWSDGSRARILRDLDGLPLAYGPEEA</sequence>
<organism evidence="1 2">
    <name type="scientific">Devosia pacifica</name>
    <dbReference type="NCBI Taxonomy" id="1335967"/>
    <lineage>
        <taxon>Bacteria</taxon>
        <taxon>Pseudomonadati</taxon>
        <taxon>Pseudomonadota</taxon>
        <taxon>Alphaproteobacteria</taxon>
        <taxon>Hyphomicrobiales</taxon>
        <taxon>Devosiaceae</taxon>
        <taxon>Devosia</taxon>
    </lineage>
</organism>
<name>A0A918RUS1_9HYPH</name>
<accession>A0A918RUS1</accession>
<evidence type="ECO:0000313" key="1">
    <source>
        <dbReference type="EMBL" id="GHA13479.1"/>
    </source>
</evidence>
<dbReference type="AlphaFoldDB" id="A0A918RUS1"/>
<dbReference type="RefSeq" id="WP_189423034.1">
    <property type="nucleotide sequence ID" value="NZ_BMZE01000001.1"/>
</dbReference>
<keyword evidence="2" id="KW-1185">Reference proteome</keyword>
<comment type="caution">
    <text evidence="1">The sequence shown here is derived from an EMBL/GenBank/DDBJ whole genome shotgun (WGS) entry which is preliminary data.</text>
</comment>
<proteinExistence type="predicted"/>
<protein>
    <submittedName>
        <fullName evidence="1">Uncharacterized protein</fullName>
    </submittedName>
</protein>